<evidence type="ECO:0000313" key="4">
    <source>
        <dbReference type="Proteomes" id="UP000308652"/>
    </source>
</evidence>
<keyword evidence="4" id="KW-1185">Reference proteome</keyword>
<feature type="transmembrane region" description="Helical" evidence="2">
    <location>
        <begin position="167"/>
        <end position="187"/>
    </location>
</feature>
<protein>
    <submittedName>
        <fullName evidence="3">Uncharacterized protein</fullName>
    </submittedName>
</protein>
<organism evidence="3 4">
    <name type="scientific">Crucibulum laeve</name>
    <dbReference type="NCBI Taxonomy" id="68775"/>
    <lineage>
        <taxon>Eukaryota</taxon>
        <taxon>Fungi</taxon>
        <taxon>Dikarya</taxon>
        <taxon>Basidiomycota</taxon>
        <taxon>Agaricomycotina</taxon>
        <taxon>Agaricomycetes</taxon>
        <taxon>Agaricomycetidae</taxon>
        <taxon>Agaricales</taxon>
        <taxon>Agaricineae</taxon>
        <taxon>Nidulariaceae</taxon>
        <taxon>Crucibulum</taxon>
    </lineage>
</organism>
<evidence type="ECO:0000256" key="1">
    <source>
        <dbReference type="SAM" id="MobiDB-lite"/>
    </source>
</evidence>
<evidence type="ECO:0000313" key="3">
    <source>
        <dbReference type="EMBL" id="TFK31412.1"/>
    </source>
</evidence>
<accession>A0A5C3LFB8</accession>
<dbReference type="Proteomes" id="UP000308652">
    <property type="component" value="Unassembled WGS sequence"/>
</dbReference>
<keyword evidence="2" id="KW-0812">Transmembrane</keyword>
<dbReference type="AlphaFoldDB" id="A0A5C3LFB8"/>
<dbReference type="OrthoDB" id="3186354at2759"/>
<keyword evidence="2" id="KW-1133">Transmembrane helix</keyword>
<dbReference type="EMBL" id="ML213758">
    <property type="protein sequence ID" value="TFK31412.1"/>
    <property type="molecule type" value="Genomic_DNA"/>
</dbReference>
<sequence length="271" mass="29700">MRDLSVPAASLGSIISSTLFYVWSCSHFVCSSRLKDALVMEEAIVTAISVQFTLGSTYSAIQIVRGFEAFVGSHSSINDAIQYWSNPAKPVDMTVFLFASGVFSYVTDGLSARIFIFKGSPVFPLIAWILSLCTQLFSSAFIAWKIYSVQLDSVSIITESATRLDSILYIVIESGAVYTIMLILILVIEGLNLQTSGVIMAATVHLCGIIPCITVARVGMTRWMADYKSIKRGSEHVSAMVFTKSEKTQGRRSNHSSSMDVNEDREVENLA</sequence>
<feature type="transmembrane region" description="Helical" evidence="2">
    <location>
        <begin position="122"/>
        <end position="147"/>
    </location>
</feature>
<feature type="transmembrane region" description="Helical" evidence="2">
    <location>
        <begin position="95"/>
        <end position="116"/>
    </location>
</feature>
<feature type="transmembrane region" description="Helical" evidence="2">
    <location>
        <begin position="6"/>
        <end position="30"/>
    </location>
</feature>
<reference evidence="3 4" key="1">
    <citation type="journal article" date="2019" name="Nat. Ecol. Evol.">
        <title>Megaphylogeny resolves global patterns of mushroom evolution.</title>
        <authorList>
            <person name="Varga T."/>
            <person name="Krizsan K."/>
            <person name="Foldi C."/>
            <person name="Dima B."/>
            <person name="Sanchez-Garcia M."/>
            <person name="Sanchez-Ramirez S."/>
            <person name="Szollosi G.J."/>
            <person name="Szarkandi J.G."/>
            <person name="Papp V."/>
            <person name="Albert L."/>
            <person name="Andreopoulos W."/>
            <person name="Angelini C."/>
            <person name="Antonin V."/>
            <person name="Barry K.W."/>
            <person name="Bougher N.L."/>
            <person name="Buchanan P."/>
            <person name="Buyck B."/>
            <person name="Bense V."/>
            <person name="Catcheside P."/>
            <person name="Chovatia M."/>
            <person name="Cooper J."/>
            <person name="Damon W."/>
            <person name="Desjardin D."/>
            <person name="Finy P."/>
            <person name="Geml J."/>
            <person name="Haridas S."/>
            <person name="Hughes K."/>
            <person name="Justo A."/>
            <person name="Karasinski D."/>
            <person name="Kautmanova I."/>
            <person name="Kiss B."/>
            <person name="Kocsube S."/>
            <person name="Kotiranta H."/>
            <person name="LaButti K.M."/>
            <person name="Lechner B.E."/>
            <person name="Liimatainen K."/>
            <person name="Lipzen A."/>
            <person name="Lukacs Z."/>
            <person name="Mihaltcheva S."/>
            <person name="Morgado L.N."/>
            <person name="Niskanen T."/>
            <person name="Noordeloos M.E."/>
            <person name="Ohm R.A."/>
            <person name="Ortiz-Santana B."/>
            <person name="Ovrebo C."/>
            <person name="Racz N."/>
            <person name="Riley R."/>
            <person name="Savchenko A."/>
            <person name="Shiryaev A."/>
            <person name="Soop K."/>
            <person name="Spirin V."/>
            <person name="Szebenyi C."/>
            <person name="Tomsovsky M."/>
            <person name="Tulloss R.E."/>
            <person name="Uehling J."/>
            <person name="Grigoriev I.V."/>
            <person name="Vagvolgyi C."/>
            <person name="Papp T."/>
            <person name="Martin F.M."/>
            <person name="Miettinen O."/>
            <person name="Hibbett D.S."/>
            <person name="Nagy L.G."/>
        </authorList>
    </citation>
    <scope>NUCLEOTIDE SEQUENCE [LARGE SCALE GENOMIC DNA]</scope>
    <source>
        <strain evidence="3 4">CBS 166.37</strain>
    </source>
</reference>
<name>A0A5C3LFB8_9AGAR</name>
<feature type="region of interest" description="Disordered" evidence="1">
    <location>
        <begin position="245"/>
        <end position="271"/>
    </location>
</feature>
<gene>
    <name evidence="3" type="ORF">BDQ12DRAFT_717018</name>
</gene>
<evidence type="ECO:0000256" key="2">
    <source>
        <dbReference type="SAM" id="Phobius"/>
    </source>
</evidence>
<feature type="transmembrane region" description="Helical" evidence="2">
    <location>
        <begin position="199"/>
        <end position="220"/>
    </location>
</feature>
<proteinExistence type="predicted"/>
<keyword evidence="2" id="KW-0472">Membrane</keyword>
<feature type="compositionally biased region" description="Basic and acidic residues" evidence="1">
    <location>
        <begin position="262"/>
        <end position="271"/>
    </location>
</feature>